<name>A0A9W7XTD6_9FUNG</name>
<dbReference type="EMBL" id="JANBOI010003546">
    <property type="protein sequence ID" value="KAJ1718338.1"/>
    <property type="molecule type" value="Genomic_DNA"/>
</dbReference>
<proteinExistence type="predicted"/>
<accession>A0A9W7XTD6</accession>
<dbReference type="Gene3D" id="1.10.10.60">
    <property type="entry name" value="Homeodomain-like"/>
    <property type="match status" value="1"/>
</dbReference>
<organism evidence="1 2">
    <name type="scientific">Coemansia biformis</name>
    <dbReference type="NCBI Taxonomy" id="1286918"/>
    <lineage>
        <taxon>Eukaryota</taxon>
        <taxon>Fungi</taxon>
        <taxon>Fungi incertae sedis</taxon>
        <taxon>Zoopagomycota</taxon>
        <taxon>Kickxellomycotina</taxon>
        <taxon>Kickxellomycetes</taxon>
        <taxon>Kickxellales</taxon>
        <taxon>Kickxellaceae</taxon>
        <taxon>Coemansia</taxon>
    </lineage>
</organism>
<gene>
    <name evidence="1" type="ORF">LPJ61_006684</name>
</gene>
<dbReference type="AlphaFoldDB" id="A0A9W7XTD6"/>
<reference evidence="1" key="1">
    <citation type="submission" date="2022-07" db="EMBL/GenBank/DDBJ databases">
        <title>Phylogenomic reconstructions and comparative analyses of Kickxellomycotina fungi.</title>
        <authorList>
            <person name="Reynolds N.K."/>
            <person name="Stajich J.E."/>
            <person name="Barry K."/>
            <person name="Grigoriev I.V."/>
            <person name="Crous P."/>
            <person name="Smith M.E."/>
        </authorList>
    </citation>
    <scope>NUCLEOTIDE SEQUENCE</scope>
    <source>
        <strain evidence="1">BCRC 34381</strain>
    </source>
</reference>
<sequence length="69" mass="7432">MLAAKRAVVARDIDGLKKLVDKHGDDWEQIGREMGTIPNIVKSVWLSHLQFAKTAGASRDSAATSPDGT</sequence>
<protein>
    <submittedName>
        <fullName evidence="1">Uncharacterized protein</fullName>
    </submittedName>
</protein>
<evidence type="ECO:0000313" key="2">
    <source>
        <dbReference type="Proteomes" id="UP001143981"/>
    </source>
</evidence>
<dbReference type="Proteomes" id="UP001143981">
    <property type="component" value="Unassembled WGS sequence"/>
</dbReference>
<evidence type="ECO:0000313" key="1">
    <source>
        <dbReference type="EMBL" id="KAJ1718338.1"/>
    </source>
</evidence>
<comment type="caution">
    <text evidence="1">The sequence shown here is derived from an EMBL/GenBank/DDBJ whole genome shotgun (WGS) entry which is preliminary data.</text>
</comment>
<feature type="non-terminal residue" evidence="1">
    <location>
        <position position="69"/>
    </location>
</feature>
<keyword evidence="2" id="KW-1185">Reference proteome</keyword>
<dbReference type="OrthoDB" id="2143914at2759"/>